<gene>
    <name evidence="1" type="ORF">AVDCRST_MAG73-3123</name>
</gene>
<dbReference type="SUPFAM" id="SSF54427">
    <property type="entry name" value="NTF2-like"/>
    <property type="match status" value="1"/>
</dbReference>
<dbReference type="Gene3D" id="3.10.450.50">
    <property type="match status" value="1"/>
</dbReference>
<name>A0A6J4UM88_9BACT</name>
<dbReference type="EMBL" id="CADCWE010000201">
    <property type="protein sequence ID" value="CAA9553067.1"/>
    <property type="molecule type" value="Genomic_DNA"/>
</dbReference>
<evidence type="ECO:0008006" key="2">
    <source>
        <dbReference type="Google" id="ProtNLM"/>
    </source>
</evidence>
<protein>
    <recommendedName>
        <fullName evidence="2">Ester cyclase</fullName>
    </recommendedName>
</protein>
<dbReference type="PANTHER" id="PTHR38436">
    <property type="entry name" value="POLYKETIDE CYCLASE SNOAL-LIKE DOMAIN"/>
    <property type="match status" value="1"/>
</dbReference>
<sequence length="157" mass="17734">MVQTIARTEQIERNKVTAVRHTEAMVSGDVDLLDEVLDPGWINHPIDFHEGPGVEGFKAKSRWLHDHFAFHFDHQDVSADGDKVWIRSLVTGTARGEFLGHDLAGTPVAFTTLECHRFAGGKIVESWHLQDYYAMLVQLGAIPNVMNRDLAPYQGWR</sequence>
<reference evidence="1" key="1">
    <citation type="submission" date="2020-02" db="EMBL/GenBank/DDBJ databases">
        <authorList>
            <person name="Meier V. D."/>
        </authorList>
    </citation>
    <scope>NUCLEOTIDE SEQUENCE</scope>
    <source>
        <strain evidence="1">AVDCRST_MAG73</strain>
    </source>
</reference>
<proteinExistence type="predicted"/>
<dbReference type="InterPro" id="IPR032710">
    <property type="entry name" value="NTF2-like_dom_sf"/>
</dbReference>
<accession>A0A6J4UM88</accession>
<evidence type="ECO:0000313" key="1">
    <source>
        <dbReference type="EMBL" id="CAA9553067.1"/>
    </source>
</evidence>
<dbReference type="PANTHER" id="PTHR38436:SF1">
    <property type="entry name" value="ESTER CYCLASE"/>
    <property type="match status" value="1"/>
</dbReference>
<dbReference type="InterPro" id="IPR009959">
    <property type="entry name" value="Cyclase_SnoaL-like"/>
</dbReference>
<dbReference type="AlphaFoldDB" id="A0A6J4UM88"/>
<dbReference type="Pfam" id="PF07366">
    <property type="entry name" value="SnoaL"/>
    <property type="match status" value="1"/>
</dbReference>
<dbReference type="GO" id="GO:0030638">
    <property type="term" value="P:polyketide metabolic process"/>
    <property type="evidence" value="ECO:0007669"/>
    <property type="project" value="InterPro"/>
</dbReference>
<organism evidence="1">
    <name type="scientific">uncultured Thermomicrobiales bacterium</name>
    <dbReference type="NCBI Taxonomy" id="1645740"/>
    <lineage>
        <taxon>Bacteria</taxon>
        <taxon>Pseudomonadati</taxon>
        <taxon>Thermomicrobiota</taxon>
        <taxon>Thermomicrobia</taxon>
        <taxon>Thermomicrobiales</taxon>
        <taxon>environmental samples</taxon>
    </lineage>
</organism>